<dbReference type="Proteomes" id="UP001260956">
    <property type="component" value="Unassembled WGS sequence"/>
</dbReference>
<accession>A0A1A7TAH3</accession>
<dbReference type="SMR" id="A0A1A7TAH3"/>
<reference evidence="1" key="1">
    <citation type="submission" date="2023-03" db="EMBL/GenBank/DDBJ databases">
        <authorList>
            <person name="Shen W."/>
            <person name="Cai J."/>
        </authorList>
    </citation>
    <scope>NUCLEOTIDE SEQUENCE</scope>
    <source>
        <strain evidence="1">B1010-2</strain>
    </source>
</reference>
<comment type="caution">
    <text evidence="1">The sequence shown here is derived from an EMBL/GenBank/DDBJ whole genome shotgun (WGS) entry which is preliminary data.</text>
</comment>
<name>A0A1A7TAH3_ENTFC</name>
<dbReference type="RefSeq" id="WP_000361059.1">
    <property type="nucleotide sequence ID" value="NZ_AP022343.1"/>
</dbReference>
<dbReference type="GeneID" id="42043717"/>
<protein>
    <submittedName>
        <fullName evidence="1">DUF6262 family protein</fullName>
    </submittedName>
</protein>
<organism evidence="1 2">
    <name type="scientific">Enterococcus faecium</name>
    <name type="common">Streptococcus faecium</name>
    <dbReference type="NCBI Taxonomy" id="1352"/>
    <lineage>
        <taxon>Bacteria</taxon>
        <taxon>Bacillati</taxon>
        <taxon>Bacillota</taxon>
        <taxon>Bacilli</taxon>
        <taxon>Lactobacillales</taxon>
        <taxon>Enterococcaceae</taxon>
        <taxon>Enterococcus</taxon>
    </lineage>
</organism>
<dbReference type="Pfam" id="PF19776">
    <property type="entry name" value="DUF6262"/>
    <property type="match status" value="1"/>
</dbReference>
<gene>
    <name evidence="1" type="ORF">P6Z85_13455</name>
</gene>
<proteinExistence type="predicted"/>
<evidence type="ECO:0000313" key="2">
    <source>
        <dbReference type="Proteomes" id="UP001260956"/>
    </source>
</evidence>
<dbReference type="EMBL" id="JARPTX010000078">
    <property type="protein sequence ID" value="MDT2371127.1"/>
    <property type="molecule type" value="Genomic_DNA"/>
</dbReference>
<evidence type="ECO:0000313" key="1">
    <source>
        <dbReference type="EMBL" id="MDT2371127.1"/>
    </source>
</evidence>
<sequence length="125" mass="14804">MDKQVRNTTEIVRLAKQKSKKTREKVDKAISKFSIEGKVINFNSIAKEANVSKSWLYKEHDIRQRIESLRERQITANVVSKPKKSSRSEEILIKTLKRRVMELEKENKKLQNQIQKLYGDLYNKE</sequence>
<dbReference type="InterPro" id="IPR046229">
    <property type="entry name" value="TnpC-like"/>
</dbReference>
<dbReference type="AlphaFoldDB" id="A0A1A7TAH3"/>